<feature type="compositionally biased region" description="Polar residues" evidence="1">
    <location>
        <begin position="1"/>
        <end position="14"/>
    </location>
</feature>
<reference evidence="2" key="1">
    <citation type="submission" date="2021-12" db="EMBL/GenBank/DDBJ databases">
        <authorList>
            <person name="Martin H S."/>
        </authorList>
    </citation>
    <scope>NUCLEOTIDE SEQUENCE</scope>
</reference>
<name>A0A8J9VEZ6_9NEOP</name>
<proteinExistence type="predicted"/>
<protein>
    <submittedName>
        <fullName evidence="2">Uncharacterized protein</fullName>
    </submittedName>
</protein>
<feature type="non-terminal residue" evidence="2">
    <location>
        <position position="96"/>
    </location>
</feature>
<sequence>MPQASGTPEASNSLELPGTPDASTVSISPGLSDRLTPKENIEANVQNVRPTKRARLIWAEDETEDSDSSLEIFNTKKPLPKICNDSGLNSDDDALF</sequence>
<dbReference type="AlphaFoldDB" id="A0A8J9VEZ6"/>
<organism evidence="2 3">
    <name type="scientific">Brenthis ino</name>
    <name type="common">lesser marbled fritillary</name>
    <dbReference type="NCBI Taxonomy" id="405034"/>
    <lineage>
        <taxon>Eukaryota</taxon>
        <taxon>Metazoa</taxon>
        <taxon>Ecdysozoa</taxon>
        <taxon>Arthropoda</taxon>
        <taxon>Hexapoda</taxon>
        <taxon>Insecta</taxon>
        <taxon>Pterygota</taxon>
        <taxon>Neoptera</taxon>
        <taxon>Endopterygota</taxon>
        <taxon>Lepidoptera</taxon>
        <taxon>Glossata</taxon>
        <taxon>Ditrysia</taxon>
        <taxon>Papilionoidea</taxon>
        <taxon>Nymphalidae</taxon>
        <taxon>Heliconiinae</taxon>
        <taxon>Argynnini</taxon>
        <taxon>Brenthis</taxon>
    </lineage>
</organism>
<gene>
    <name evidence="2" type="ORF">BINO364_LOCUS15506</name>
</gene>
<dbReference type="EMBL" id="OV170228">
    <property type="protein sequence ID" value="CAH0730532.1"/>
    <property type="molecule type" value="Genomic_DNA"/>
</dbReference>
<feature type="region of interest" description="Disordered" evidence="1">
    <location>
        <begin position="1"/>
        <end position="46"/>
    </location>
</feature>
<keyword evidence="3" id="KW-1185">Reference proteome</keyword>
<evidence type="ECO:0000256" key="1">
    <source>
        <dbReference type="SAM" id="MobiDB-lite"/>
    </source>
</evidence>
<evidence type="ECO:0000313" key="2">
    <source>
        <dbReference type="EMBL" id="CAH0730532.1"/>
    </source>
</evidence>
<dbReference type="Proteomes" id="UP000838878">
    <property type="component" value="Chromosome 8"/>
</dbReference>
<accession>A0A8J9VEZ6</accession>
<evidence type="ECO:0000313" key="3">
    <source>
        <dbReference type="Proteomes" id="UP000838878"/>
    </source>
</evidence>